<organism evidence="1 2">
    <name type="scientific">Portunus trituberculatus</name>
    <name type="common">Swimming crab</name>
    <name type="synonym">Neptunus trituberculatus</name>
    <dbReference type="NCBI Taxonomy" id="210409"/>
    <lineage>
        <taxon>Eukaryota</taxon>
        <taxon>Metazoa</taxon>
        <taxon>Ecdysozoa</taxon>
        <taxon>Arthropoda</taxon>
        <taxon>Crustacea</taxon>
        <taxon>Multicrustacea</taxon>
        <taxon>Malacostraca</taxon>
        <taxon>Eumalacostraca</taxon>
        <taxon>Eucarida</taxon>
        <taxon>Decapoda</taxon>
        <taxon>Pleocyemata</taxon>
        <taxon>Brachyura</taxon>
        <taxon>Eubrachyura</taxon>
        <taxon>Portunoidea</taxon>
        <taxon>Portunidae</taxon>
        <taxon>Portuninae</taxon>
        <taxon>Portunus</taxon>
    </lineage>
</organism>
<accession>A0A5B7GE65</accession>
<dbReference type="Proteomes" id="UP000324222">
    <property type="component" value="Unassembled WGS sequence"/>
</dbReference>
<gene>
    <name evidence="1" type="ORF">E2C01_048729</name>
</gene>
<proteinExistence type="predicted"/>
<evidence type="ECO:0000313" key="1">
    <source>
        <dbReference type="EMBL" id="MPC54804.1"/>
    </source>
</evidence>
<name>A0A5B7GE65_PORTR</name>
<protein>
    <submittedName>
        <fullName evidence="1">Uncharacterized protein</fullName>
    </submittedName>
</protein>
<sequence>MFVWAAMLSSQLITAQERFTSRTATERCTKAFLKGYMLQGPKGACQLSLSQTALSSRTY</sequence>
<dbReference type="EMBL" id="VSRR010012652">
    <property type="protein sequence ID" value="MPC54804.1"/>
    <property type="molecule type" value="Genomic_DNA"/>
</dbReference>
<keyword evidence="2" id="KW-1185">Reference proteome</keyword>
<comment type="caution">
    <text evidence="1">The sequence shown here is derived from an EMBL/GenBank/DDBJ whole genome shotgun (WGS) entry which is preliminary data.</text>
</comment>
<reference evidence="1 2" key="1">
    <citation type="submission" date="2019-05" db="EMBL/GenBank/DDBJ databases">
        <title>Another draft genome of Portunus trituberculatus and its Hox gene families provides insights of decapod evolution.</title>
        <authorList>
            <person name="Jeong J.-H."/>
            <person name="Song I."/>
            <person name="Kim S."/>
            <person name="Choi T."/>
            <person name="Kim D."/>
            <person name="Ryu S."/>
            <person name="Kim W."/>
        </authorList>
    </citation>
    <scope>NUCLEOTIDE SEQUENCE [LARGE SCALE GENOMIC DNA]</scope>
    <source>
        <tissue evidence="1">Muscle</tissue>
    </source>
</reference>
<dbReference type="AlphaFoldDB" id="A0A5B7GE65"/>
<evidence type="ECO:0000313" key="2">
    <source>
        <dbReference type="Proteomes" id="UP000324222"/>
    </source>
</evidence>